<gene>
    <name evidence="5" type="ORF">PCANC_05124</name>
    <name evidence="2" type="ORF">PCANC_19395</name>
    <name evidence="4" type="ORF">PCASD_07825</name>
    <name evidence="3" type="ORF">PCASD_18354</name>
</gene>
<dbReference type="OrthoDB" id="2500432at2759"/>
<dbReference type="EMBL" id="PGCJ01000018">
    <property type="protein sequence ID" value="PLW56681.1"/>
    <property type="molecule type" value="Genomic_DNA"/>
</dbReference>
<dbReference type="EMBL" id="PGCI01000106">
    <property type="protein sequence ID" value="PLW40111.1"/>
    <property type="molecule type" value="Genomic_DNA"/>
</dbReference>
<dbReference type="Proteomes" id="UP000235388">
    <property type="component" value="Unassembled WGS sequence"/>
</dbReference>
<dbReference type="AlphaFoldDB" id="A0A2N5UQS1"/>
<protein>
    <submittedName>
        <fullName evidence="4">Uncharacterized protein</fullName>
    </submittedName>
</protein>
<proteinExistence type="predicted"/>
<sequence length="557" mass="59639">MRHSGFKFLVASICWAQAHGHQYQPRDNSSDEAALPATVSNVSAGFVSGQEAVTTQLKADAHAAIDDFSNAITSASGNSTTQSSAETAQLFTTIVKGAMSAPINENIGSSEAPSQERLDSMASTINATLNSIDDAANTILSQSNGSLHYQDLKDCIGGLVQQGGLHDGESCVMNGMSITGVSNIMTSVLQNFGNNAIPPAILNETAKALDPSFTAILPGEQQFYDSVNNAITSVQASVSGQLVAALNDAQNCFETAMKTNGTYEEKMKMTQECERSSKGKSVYNDLKTLYLSITNQFVGYLQPNVIDSVHDIADHYLDKGDPDSDEAFFREAIANTTSSVVASNAGNQVTYAYSLADCLDSVIGTTDPHAASNIASTKDCLTKPDGPPASVQQIVYGYIQQIYGVLPAEIAARVEQSGVAKLDRKDPQYQSKVSALHDTLEKTDVGPEYVTCYEAFVNCLFNEKNGALEKPGNTQSVCLLGDACQKAPDGESNLAVPVGRRSPKSSHSEPLFHRVVRMPHKGSSPTAQKAKIIRKYKKSLPHRTYLLHTSRHHAHSS</sequence>
<dbReference type="Proteomes" id="UP000235392">
    <property type="component" value="Unassembled WGS sequence"/>
</dbReference>
<comment type="caution">
    <text evidence="4">The sequence shown here is derived from an EMBL/GenBank/DDBJ whole genome shotgun (WGS) entry which is preliminary data.</text>
</comment>
<organism evidence="4 7">
    <name type="scientific">Puccinia coronata f. sp. avenae</name>
    <dbReference type="NCBI Taxonomy" id="200324"/>
    <lineage>
        <taxon>Eukaryota</taxon>
        <taxon>Fungi</taxon>
        <taxon>Dikarya</taxon>
        <taxon>Basidiomycota</taxon>
        <taxon>Pucciniomycotina</taxon>
        <taxon>Pucciniomycetes</taxon>
        <taxon>Pucciniales</taxon>
        <taxon>Pucciniaceae</taxon>
        <taxon>Puccinia</taxon>
    </lineage>
</organism>
<evidence type="ECO:0000313" key="7">
    <source>
        <dbReference type="Proteomes" id="UP000235392"/>
    </source>
</evidence>
<evidence type="ECO:0000313" key="2">
    <source>
        <dbReference type="EMBL" id="PLW13820.1"/>
    </source>
</evidence>
<evidence type="ECO:0000313" key="6">
    <source>
        <dbReference type="Proteomes" id="UP000235388"/>
    </source>
</evidence>
<dbReference type="EMBL" id="PGCJ01000938">
    <property type="protein sequence ID" value="PLW13820.1"/>
    <property type="molecule type" value="Genomic_DNA"/>
</dbReference>
<accession>A0A2N5UQS1</accession>
<reference evidence="6 7" key="1">
    <citation type="submission" date="2017-11" db="EMBL/GenBank/DDBJ databases">
        <title>De novo assembly and phasing of dikaryotic genomes from two isolates of Puccinia coronata f. sp. avenae, the causal agent of oat crown rust.</title>
        <authorList>
            <person name="Miller M.E."/>
            <person name="Zhang Y."/>
            <person name="Omidvar V."/>
            <person name="Sperschneider J."/>
            <person name="Schwessinger B."/>
            <person name="Raley C."/>
            <person name="Palmer J.M."/>
            <person name="Garnica D."/>
            <person name="Upadhyaya N."/>
            <person name="Rathjen J."/>
            <person name="Taylor J.M."/>
            <person name="Park R.F."/>
            <person name="Dodds P.N."/>
            <person name="Hirsch C.D."/>
            <person name="Kianian S.F."/>
            <person name="Figueroa M."/>
        </authorList>
    </citation>
    <scope>NUCLEOTIDE SEQUENCE [LARGE SCALE GENOMIC DNA]</scope>
    <source>
        <strain evidence="2">12NC29</strain>
        <strain evidence="4">12SD80</strain>
    </source>
</reference>
<keyword evidence="1" id="KW-0732">Signal</keyword>
<feature type="signal peptide" evidence="1">
    <location>
        <begin position="1"/>
        <end position="20"/>
    </location>
</feature>
<evidence type="ECO:0000313" key="5">
    <source>
        <dbReference type="EMBL" id="PLW56681.1"/>
    </source>
</evidence>
<dbReference type="EMBL" id="PGCI01000754">
    <property type="protein sequence ID" value="PLW17277.1"/>
    <property type="molecule type" value="Genomic_DNA"/>
</dbReference>
<name>A0A2N5UQS1_9BASI</name>
<keyword evidence="6" id="KW-1185">Reference proteome</keyword>
<evidence type="ECO:0000313" key="4">
    <source>
        <dbReference type="EMBL" id="PLW40111.1"/>
    </source>
</evidence>
<evidence type="ECO:0000313" key="3">
    <source>
        <dbReference type="EMBL" id="PLW17277.1"/>
    </source>
</evidence>
<evidence type="ECO:0000256" key="1">
    <source>
        <dbReference type="SAM" id="SignalP"/>
    </source>
</evidence>
<feature type="chain" id="PRO_5015083907" evidence="1">
    <location>
        <begin position="21"/>
        <end position="557"/>
    </location>
</feature>